<dbReference type="InterPro" id="IPR010060">
    <property type="entry name" value="NRPS_synth"/>
</dbReference>
<evidence type="ECO:0000256" key="1">
    <source>
        <dbReference type="ARBA" id="ARBA00001957"/>
    </source>
</evidence>
<dbReference type="NCBIfam" id="TIGR01720">
    <property type="entry name" value="NRPS-para261"/>
    <property type="match status" value="1"/>
</dbReference>
<dbReference type="InterPro" id="IPR001242">
    <property type="entry name" value="Condensation_dom"/>
</dbReference>
<dbReference type="InterPro" id="IPR009081">
    <property type="entry name" value="PP-bd_ACP"/>
</dbReference>
<dbReference type="EMBL" id="JAYFSI010000002">
    <property type="protein sequence ID" value="MEA5360271.1"/>
    <property type="molecule type" value="Genomic_DNA"/>
</dbReference>
<evidence type="ECO:0000313" key="5">
    <source>
        <dbReference type="Proteomes" id="UP001304298"/>
    </source>
</evidence>
<dbReference type="Pfam" id="PF00550">
    <property type="entry name" value="PP-binding"/>
    <property type="match status" value="1"/>
</dbReference>
<dbReference type="SUPFAM" id="SSF47336">
    <property type="entry name" value="ACP-like"/>
    <property type="match status" value="1"/>
</dbReference>
<gene>
    <name evidence="4" type="ORF">VA596_12055</name>
</gene>
<sequence>MTDENHWNIEDVLPVTPQALAELYGQVLGLGDVGTDDSFYDLGGDDGSTIRLVRRARAAGVLLKPKDVYEHETPAALAPVARQGGASPDPLDDVGVGAVAVTPIIEAFRAHGGLVDRFFQAMLIATPAGLDTGGVTRLLQAVVDHHDVLRLRVAAGEDGLSLTVRPAGAVPVQRFLKRVDCRELSGERLRTTVVTEYEAAGDRLGFAADSLLQLVWFDHGPDRAGTLLVVIHHVAVDGVSWRILLQDLAAGWAAISAGKPIGLAATGTSFRRWSMLLAAAAHAPARTAELPVWQGILAPAEPLVCAGLDPGKDVYATAVKVSRRLQVDRTVPLLGTVPSAFGAGIQDILLAAFGFAAARWAHLRGRPDGPVVVDVEGHGRDESVAPGVDLSRTLGWFTSMYPVRLDPGVVAWDDLLAGGAETRNGVERIKEQVRAVPGGLGFGLLRHLNVRTRAQLGTAVRPDIGFNYLGRVSSTTGHSPWTPRPGPGEGGGFLGGGQADMPLFHVLDLNAITYDTADGPQLVANWTFAGGHLTEAEVGELADLWFAALRAIAAGAGSGRG</sequence>
<comment type="cofactor">
    <cofactor evidence="1">
        <name>pantetheine 4'-phosphate</name>
        <dbReference type="ChEBI" id="CHEBI:47942"/>
    </cofactor>
</comment>
<proteinExistence type="predicted"/>
<dbReference type="Gene3D" id="3.30.559.30">
    <property type="entry name" value="Nonribosomal peptide synthetase, condensation domain"/>
    <property type="match status" value="1"/>
</dbReference>
<dbReference type="Proteomes" id="UP001304298">
    <property type="component" value="Unassembled WGS sequence"/>
</dbReference>
<evidence type="ECO:0000256" key="2">
    <source>
        <dbReference type="SAM" id="MobiDB-lite"/>
    </source>
</evidence>
<keyword evidence="5" id="KW-1185">Reference proteome</keyword>
<feature type="domain" description="Carrier" evidence="3">
    <location>
        <begin position="11"/>
        <end position="85"/>
    </location>
</feature>
<dbReference type="InterPro" id="IPR036736">
    <property type="entry name" value="ACP-like_sf"/>
</dbReference>
<dbReference type="PROSITE" id="PS50075">
    <property type="entry name" value="CARRIER"/>
    <property type="match status" value="1"/>
</dbReference>
<dbReference type="SUPFAM" id="SSF52777">
    <property type="entry name" value="CoA-dependent acyltransferases"/>
    <property type="match status" value="2"/>
</dbReference>
<dbReference type="PANTHER" id="PTHR45398">
    <property type="match status" value="1"/>
</dbReference>
<evidence type="ECO:0000259" key="3">
    <source>
        <dbReference type="PROSITE" id="PS50075"/>
    </source>
</evidence>
<dbReference type="Gene3D" id="1.10.1200.10">
    <property type="entry name" value="ACP-like"/>
    <property type="match status" value="1"/>
</dbReference>
<name>A0ABU5R234_9PSEU</name>
<dbReference type="InterPro" id="IPR023213">
    <property type="entry name" value="CAT-like_dom_sf"/>
</dbReference>
<dbReference type="RefSeq" id="WP_323326259.1">
    <property type="nucleotide sequence ID" value="NZ_JAYFSI010000002.1"/>
</dbReference>
<organism evidence="4 5">
    <name type="scientific">Amycolatopsis heterodermiae</name>
    <dbReference type="NCBI Taxonomy" id="3110235"/>
    <lineage>
        <taxon>Bacteria</taxon>
        <taxon>Bacillati</taxon>
        <taxon>Actinomycetota</taxon>
        <taxon>Actinomycetes</taxon>
        <taxon>Pseudonocardiales</taxon>
        <taxon>Pseudonocardiaceae</taxon>
        <taxon>Amycolatopsis</taxon>
    </lineage>
</organism>
<dbReference type="Pfam" id="PF00668">
    <property type="entry name" value="Condensation"/>
    <property type="match status" value="1"/>
</dbReference>
<protein>
    <submittedName>
        <fullName evidence="4">Condensation domain-containing protein</fullName>
    </submittedName>
</protein>
<evidence type="ECO:0000313" key="4">
    <source>
        <dbReference type="EMBL" id="MEA5360271.1"/>
    </source>
</evidence>
<reference evidence="4 5" key="1">
    <citation type="submission" date="2023-12" db="EMBL/GenBank/DDBJ databases">
        <title>Amycolatopsis sp. V23-08.</title>
        <authorList>
            <person name="Somphong A."/>
        </authorList>
    </citation>
    <scope>NUCLEOTIDE SEQUENCE [LARGE SCALE GENOMIC DNA]</scope>
    <source>
        <strain evidence="4 5">V23-08</strain>
    </source>
</reference>
<feature type="region of interest" description="Disordered" evidence="2">
    <location>
        <begin position="475"/>
        <end position="494"/>
    </location>
</feature>
<dbReference type="Gene3D" id="3.30.559.10">
    <property type="entry name" value="Chloramphenicol acetyltransferase-like domain"/>
    <property type="match status" value="1"/>
</dbReference>
<comment type="caution">
    <text evidence="4">The sequence shown here is derived from an EMBL/GenBank/DDBJ whole genome shotgun (WGS) entry which is preliminary data.</text>
</comment>
<dbReference type="PANTHER" id="PTHR45398:SF1">
    <property type="entry name" value="ENZYME, PUTATIVE (JCVI)-RELATED"/>
    <property type="match status" value="1"/>
</dbReference>
<accession>A0ABU5R234</accession>